<evidence type="ECO:0000256" key="2">
    <source>
        <dbReference type="ARBA" id="ARBA00011881"/>
    </source>
</evidence>
<dbReference type="PANTHER" id="PTHR12544">
    <property type="entry name" value="GLUTAMINASE"/>
    <property type="match status" value="1"/>
</dbReference>
<keyword evidence="4 6" id="KW-0378">Hydrolase</keyword>
<gene>
    <name evidence="6 8" type="primary">glsA</name>
    <name evidence="8" type="ORF">ACFQZV_01715</name>
</gene>
<protein>
    <recommendedName>
        <fullName evidence="3 6">Glutaminase</fullName>
        <ecNumber evidence="3 6">3.5.1.2</ecNumber>
    </recommendedName>
</protein>
<evidence type="ECO:0000313" key="8">
    <source>
        <dbReference type="EMBL" id="MFD0780013.1"/>
    </source>
</evidence>
<feature type="binding site" evidence="6">
    <location>
        <position position="191"/>
    </location>
    <ligand>
        <name>substrate</name>
    </ligand>
</feature>
<comment type="catalytic activity">
    <reaction evidence="5 6">
        <text>L-glutamine + H2O = L-glutamate + NH4(+)</text>
        <dbReference type="Rhea" id="RHEA:15889"/>
        <dbReference type="ChEBI" id="CHEBI:15377"/>
        <dbReference type="ChEBI" id="CHEBI:28938"/>
        <dbReference type="ChEBI" id="CHEBI:29985"/>
        <dbReference type="ChEBI" id="CHEBI:58359"/>
        <dbReference type="EC" id="3.5.1.2"/>
    </reaction>
</comment>
<feature type="binding site" evidence="6">
    <location>
        <position position="267"/>
    </location>
    <ligand>
        <name>substrate</name>
    </ligand>
</feature>
<evidence type="ECO:0000256" key="4">
    <source>
        <dbReference type="ARBA" id="ARBA00022801"/>
    </source>
</evidence>
<dbReference type="GO" id="GO:0004359">
    <property type="term" value="F:glutaminase activity"/>
    <property type="evidence" value="ECO:0007669"/>
    <property type="project" value="UniProtKB-EC"/>
</dbReference>
<keyword evidence="9" id="KW-1185">Reference proteome</keyword>
<sequence>MAPRDEARDHHAMDPARLSPQPVSPAHSQPLRTALTSVLTHARSLTDGEVASYIPELARQDPEQLGIALASVRGTIHAWGDSEAEFTIQSISKPFTFALALDALGLAAVTEHVGLEPSGEPFNAISLEETSGRPLNPMINAGAIVTTSLIAGDDDAEKFAVVRDGLSAFAGRRLDVDEDVYLSELDTGDRNRALAYLAQAAGTLASSAEVATRAYFRQCSLRVNARDLAMMAATLAGGGINPLTRERVVSEDVARWTIAVMTSCGMYDASGDWLVRVGLPAKSGVGGGIVALQPDQFGVGTFSPRLDARGNSVRGVGMLEQLSKEFGLHMLEHRADPLSPIADITHSGPDDDRDTTAVLRGDFKFSDSEQVLSMLPELMVGRSLTLDFSSVTRVGPSAARIFRGAAERAGSAPDGRPRLALHDPDHVLGD</sequence>
<feature type="binding site" evidence="6">
    <location>
        <position position="140"/>
    </location>
    <ligand>
        <name>substrate</name>
    </ligand>
</feature>
<evidence type="ECO:0000256" key="1">
    <source>
        <dbReference type="ARBA" id="ARBA00011076"/>
    </source>
</evidence>
<comment type="subunit">
    <text evidence="2 6">Homotetramer.</text>
</comment>
<dbReference type="RefSeq" id="WP_378751655.1">
    <property type="nucleotide sequence ID" value="NZ_JBHSSV010000006.1"/>
</dbReference>
<feature type="compositionally biased region" description="Basic and acidic residues" evidence="7">
    <location>
        <begin position="1"/>
        <end position="14"/>
    </location>
</feature>
<feature type="region of interest" description="Disordered" evidence="7">
    <location>
        <begin position="1"/>
        <end position="30"/>
    </location>
</feature>
<feature type="binding site" evidence="6">
    <location>
        <position position="184"/>
    </location>
    <ligand>
        <name>substrate</name>
    </ligand>
</feature>
<comment type="similarity">
    <text evidence="1 6">Belongs to the glutaminase family.</text>
</comment>
<feature type="compositionally biased region" description="Basic and acidic residues" evidence="7">
    <location>
        <begin position="415"/>
        <end position="430"/>
    </location>
</feature>
<dbReference type="InterPro" id="IPR036513">
    <property type="entry name" value="STAS_dom_sf"/>
</dbReference>
<feature type="binding site" evidence="6">
    <location>
        <position position="215"/>
    </location>
    <ligand>
        <name>substrate</name>
    </ligand>
</feature>
<dbReference type="Gene3D" id="3.30.750.24">
    <property type="entry name" value="STAS domain"/>
    <property type="match status" value="1"/>
</dbReference>
<feature type="binding site" evidence="6">
    <location>
        <position position="285"/>
    </location>
    <ligand>
        <name>substrate</name>
    </ligand>
</feature>
<evidence type="ECO:0000256" key="5">
    <source>
        <dbReference type="ARBA" id="ARBA00049534"/>
    </source>
</evidence>
<dbReference type="Pfam" id="PF04960">
    <property type="entry name" value="Glutaminase"/>
    <property type="match status" value="1"/>
</dbReference>
<name>A0ABW2ZNL4_9MICO</name>
<feature type="binding site" evidence="6">
    <location>
        <position position="90"/>
    </location>
    <ligand>
        <name>substrate</name>
    </ligand>
</feature>
<organism evidence="8 9">
    <name type="scientific">Microbacterium koreense</name>
    <dbReference type="NCBI Taxonomy" id="323761"/>
    <lineage>
        <taxon>Bacteria</taxon>
        <taxon>Bacillati</taxon>
        <taxon>Actinomycetota</taxon>
        <taxon>Actinomycetes</taxon>
        <taxon>Micrococcales</taxon>
        <taxon>Microbacteriaceae</taxon>
        <taxon>Microbacterium</taxon>
    </lineage>
</organism>
<feature type="region of interest" description="Disordered" evidence="7">
    <location>
        <begin position="408"/>
        <end position="430"/>
    </location>
</feature>
<dbReference type="SUPFAM" id="SSF56601">
    <property type="entry name" value="beta-lactamase/transpeptidase-like"/>
    <property type="match status" value="1"/>
</dbReference>
<dbReference type="NCBIfam" id="TIGR03814">
    <property type="entry name" value="Gln_ase"/>
    <property type="match status" value="1"/>
</dbReference>
<dbReference type="HAMAP" id="MF_00313">
    <property type="entry name" value="Glutaminase"/>
    <property type="match status" value="1"/>
</dbReference>
<dbReference type="InterPro" id="IPR012338">
    <property type="entry name" value="Beta-lactam/transpept-like"/>
</dbReference>
<dbReference type="InterPro" id="IPR015868">
    <property type="entry name" value="Glutaminase"/>
</dbReference>
<proteinExistence type="inferred from homology"/>
<dbReference type="Gene3D" id="3.40.710.10">
    <property type="entry name" value="DD-peptidase/beta-lactamase superfamily"/>
    <property type="match status" value="1"/>
</dbReference>
<comment type="caution">
    <text evidence="8">The sequence shown here is derived from an EMBL/GenBank/DDBJ whole genome shotgun (WGS) entry which is preliminary data.</text>
</comment>
<evidence type="ECO:0000256" key="7">
    <source>
        <dbReference type="SAM" id="MobiDB-lite"/>
    </source>
</evidence>
<evidence type="ECO:0000256" key="3">
    <source>
        <dbReference type="ARBA" id="ARBA00012918"/>
    </source>
</evidence>
<accession>A0ABW2ZNL4</accession>
<reference evidence="9" key="1">
    <citation type="journal article" date="2019" name="Int. J. Syst. Evol. Microbiol.">
        <title>The Global Catalogue of Microorganisms (GCM) 10K type strain sequencing project: providing services to taxonomists for standard genome sequencing and annotation.</title>
        <authorList>
            <consortium name="The Broad Institute Genomics Platform"/>
            <consortium name="The Broad Institute Genome Sequencing Center for Infectious Disease"/>
            <person name="Wu L."/>
            <person name="Ma J."/>
        </authorList>
    </citation>
    <scope>NUCLEOTIDE SEQUENCE [LARGE SCALE GENOMIC DNA]</scope>
    <source>
        <strain evidence="9">CCUG 50754</strain>
    </source>
</reference>
<dbReference type="EC" id="3.5.1.2" evidence="3 6"/>
<keyword evidence="6" id="KW-0007">Acetylation</keyword>
<dbReference type="Proteomes" id="UP001597042">
    <property type="component" value="Unassembled WGS sequence"/>
</dbReference>
<evidence type="ECO:0000313" key="9">
    <source>
        <dbReference type="Proteomes" id="UP001597042"/>
    </source>
</evidence>
<dbReference type="PANTHER" id="PTHR12544:SF29">
    <property type="entry name" value="GLUTAMINASE"/>
    <property type="match status" value="1"/>
</dbReference>
<evidence type="ECO:0000256" key="6">
    <source>
        <dbReference type="HAMAP-Rule" id="MF_00313"/>
    </source>
</evidence>
<dbReference type="EMBL" id="JBHTIM010000001">
    <property type="protein sequence ID" value="MFD0780013.1"/>
    <property type="molecule type" value="Genomic_DNA"/>
</dbReference>